<sequence length="69" mass="7657">MHAAKVSDTPMEFMVDFLTKAREIADGNANIPEELRVNLQKALDIACGLDGYLEKMNSQESAPLAELYQ</sequence>
<proteinExistence type="predicted"/>
<keyword evidence="2" id="KW-1185">Reference proteome</keyword>
<evidence type="ECO:0000313" key="1">
    <source>
        <dbReference type="Ensembl" id="ENSHHUP00000071202.1"/>
    </source>
</evidence>
<accession>A0A4W5Q5F3</accession>
<dbReference type="STRING" id="62062.ENSHHUP00000071202"/>
<organism evidence="1 2">
    <name type="scientific">Hucho hucho</name>
    <name type="common">huchen</name>
    <dbReference type="NCBI Taxonomy" id="62062"/>
    <lineage>
        <taxon>Eukaryota</taxon>
        <taxon>Metazoa</taxon>
        <taxon>Chordata</taxon>
        <taxon>Craniata</taxon>
        <taxon>Vertebrata</taxon>
        <taxon>Euteleostomi</taxon>
        <taxon>Actinopterygii</taxon>
        <taxon>Neopterygii</taxon>
        <taxon>Teleostei</taxon>
        <taxon>Protacanthopterygii</taxon>
        <taxon>Salmoniformes</taxon>
        <taxon>Salmonidae</taxon>
        <taxon>Salmoninae</taxon>
        <taxon>Hucho</taxon>
    </lineage>
</organism>
<reference evidence="2" key="1">
    <citation type="submission" date="2018-06" db="EMBL/GenBank/DDBJ databases">
        <title>Genome assembly of Danube salmon.</title>
        <authorList>
            <person name="Macqueen D.J."/>
            <person name="Gundappa M.K."/>
        </authorList>
    </citation>
    <scope>NUCLEOTIDE SEQUENCE [LARGE SCALE GENOMIC DNA]</scope>
</reference>
<evidence type="ECO:0000313" key="2">
    <source>
        <dbReference type="Proteomes" id="UP000314982"/>
    </source>
</evidence>
<reference evidence="1" key="3">
    <citation type="submission" date="2025-09" db="UniProtKB">
        <authorList>
            <consortium name="Ensembl"/>
        </authorList>
    </citation>
    <scope>IDENTIFICATION</scope>
</reference>
<reference evidence="1" key="2">
    <citation type="submission" date="2025-08" db="UniProtKB">
        <authorList>
            <consortium name="Ensembl"/>
        </authorList>
    </citation>
    <scope>IDENTIFICATION</scope>
</reference>
<name>A0A4W5Q5F3_9TELE</name>
<dbReference type="Proteomes" id="UP000314982">
    <property type="component" value="Unassembled WGS sequence"/>
</dbReference>
<dbReference type="Ensembl" id="ENSHHUT00000073574.1">
    <property type="protein sequence ID" value="ENSHHUP00000071202.1"/>
    <property type="gene ID" value="ENSHHUG00000041860.1"/>
</dbReference>
<protein>
    <submittedName>
        <fullName evidence="1">Uncharacterized protein</fullName>
    </submittedName>
</protein>
<dbReference type="AlphaFoldDB" id="A0A4W5Q5F3"/>